<organism evidence="1 2">
    <name type="scientific">Bacteroides thetaiotaomicron</name>
    <dbReference type="NCBI Taxonomy" id="818"/>
    <lineage>
        <taxon>Bacteria</taxon>
        <taxon>Pseudomonadati</taxon>
        <taxon>Bacteroidota</taxon>
        <taxon>Bacteroidia</taxon>
        <taxon>Bacteroidales</taxon>
        <taxon>Bacteroidaceae</taxon>
        <taxon>Bacteroides</taxon>
    </lineage>
</organism>
<evidence type="ECO:0000313" key="1">
    <source>
        <dbReference type="EMBL" id="KAB4478934.1"/>
    </source>
</evidence>
<protein>
    <submittedName>
        <fullName evidence="1">Uncharacterized protein</fullName>
    </submittedName>
</protein>
<sequence length="62" mass="7180">MSWQRKKRFYLSKNNKKDMFFDINGLVAAEKRLINVVNLEKKRDHFSCLAASRMASVSSASL</sequence>
<proteinExistence type="predicted"/>
<gene>
    <name evidence="1" type="ORF">GAN91_19225</name>
</gene>
<dbReference type="AlphaFoldDB" id="A0A6A2IQH4"/>
<evidence type="ECO:0000313" key="2">
    <source>
        <dbReference type="Proteomes" id="UP000436858"/>
    </source>
</evidence>
<dbReference type="EMBL" id="WCRY01000020">
    <property type="protein sequence ID" value="KAB4478934.1"/>
    <property type="molecule type" value="Genomic_DNA"/>
</dbReference>
<reference evidence="1 2" key="1">
    <citation type="journal article" date="2019" name="Nat. Med.">
        <title>A library of human gut bacterial isolates paired with longitudinal multiomics data enables mechanistic microbiome research.</title>
        <authorList>
            <person name="Poyet M."/>
            <person name="Groussin M."/>
            <person name="Gibbons S.M."/>
            <person name="Avila-Pacheco J."/>
            <person name="Jiang X."/>
            <person name="Kearney S.M."/>
            <person name="Perrotta A.R."/>
            <person name="Berdy B."/>
            <person name="Zhao S."/>
            <person name="Lieberman T.D."/>
            <person name="Swanson P.K."/>
            <person name="Smith M."/>
            <person name="Roesemann S."/>
            <person name="Alexander J.E."/>
            <person name="Rich S.A."/>
            <person name="Livny J."/>
            <person name="Vlamakis H."/>
            <person name="Clish C."/>
            <person name="Bullock K."/>
            <person name="Deik A."/>
            <person name="Scott J."/>
            <person name="Pierce K.A."/>
            <person name="Xavier R.J."/>
            <person name="Alm E.J."/>
        </authorList>
    </citation>
    <scope>NUCLEOTIDE SEQUENCE [LARGE SCALE GENOMIC DNA]</scope>
    <source>
        <strain evidence="1 2">BIOML-A162</strain>
    </source>
</reference>
<dbReference type="Proteomes" id="UP000436858">
    <property type="component" value="Unassembled WGS sequence"/>
</dbReference>
<accession>A0A6A2IQH4</accession>
<name>A0A6A2IQH4_BACT4</name>
<comment type="caution">
    <text evidence="1">The sequence shown here is derived from an EMBL/GenBank/DDBJ whole genome shotgun (WGS) entry which is preliminary data.</text>
</comment>